<dbReference type="Proteomes" id="UP000438914">
    <property type="component" value="Unassembled WGS sequence"/>
</dbReference>
<sequence>MAEYVVDDESKVEKTAPHGLTACTADCLSSILFKELKSLLAYHLVIYLLKFIACHRPDKSLLMIS</sequence>
<protein>
    <submittedName>
        <fullName evidence="1">Uncharacterized protein</fullName>
    </submittedName>
</protein>
<evidence type="ECO:0000313" key="2">
    <source>
        <dbReference type="Proteomes" id="UP000438914"/>
    </source>
</evidence>
<keyword evidence="2" id="KW-1185">Reference proteome</keyword>
<evidence type="ECO:0000313" key="1">
    <source>
        <dbReference type="EMBL" id="MST83416.1"/>
    </source>
</evidence>
<dbReference type="AlphaFoldDB" id="A0A7K0KBW1"/>
<proteinExistence type="predicted"/>
<comment type="caution">
    <text evidence="1">The sequence shown here is derived from an EMBL/GenBank/DDBJ whole genome shotgun (WGS) entry which is preliminary data.</text>
</comment>
<dbReference type="EMBL" id="VUNG01000002">
    <property type="protein sequence ID" value="MST83416.1"/>
    <property type="molecule type" value="Genomic_DNA"/>
</dbReference>
<accession>A0A7K0KBW1</accession>
<reference evidence="1 2" key="1">
    <citation type="submission" date="2019-08" db="EMBL/GenBank/DDBJ databases">
        <title>In-depth cultivation of the pig gut microbiome towards novel bacterial diversity and tailored functional studies.</title>
        <authorList>
            <person name="Wylensek D."/>
            <person name="Hitch T.C.A."/>
            <person name="Clavel T."/>
        </authorList>
    </citation>
    <scope>NUCLEOTIDE SEQUENCE [LARGE SCALE GENOMIC DNA]</scope>
    <source>
        <strain evidence="1 2">LKV-178-WT-2A</strain>
    </source>
</reference>
<name>A0A7K0KBW1_9BACT</name>
<dbReference type="RefSeq" id="WP_154532977.1">
    <property type="nucleotide sequence ID" value="NZ_VUNG01000002.1"/>
</dbReference>
<gene>
    <name evidence="1" type="ORF">FYJ73_01735</name>
</gene>
<organism evidence="1 2">
    <name type="scientific">Hallella mizrahii</name>
    <dbReference type="NCBI Taxonomy" id="2606637"/>
    <lineage>
        <taxon>Bacteria</taxon>
        <taxon>Pseudomonadati</taxon>
        <taxon>Bacteroidota</taxon>
        <taxon>Bacteroidia</taxon>
        <taxon>Bacteroidales</taxon>
        <taxon>Prevotellaceae</taxon>
        <taxon>Hallella</taxon>
    </lineage>
</organism>